<sequence length="77" mass="9179">MNEQEREEVSTALNAINDCLKALHERLEAVEKYVQELPTPDKTYYRPEGKDDYLNLKENFDYIYERLDDIETHGLQN</sequence>
<keyword evidence="2" id="KW-1185">Reference proteome</keyword>
<evidence type="ECO:0000313" key="2">
    <source>
        <dbReference type="Proteomes" id="UP000006523"/>
    </source>
</evidence>
<reference evidence="1 2" key="1">
    <citation type="journal article" date="2010" name="Environ. Microbiol.">
        <title>Genomic analysis of oceanic cyanobacterial myoviruses compared with T4-like myoviruses from diverse hosts and environments.</title>
        <authorList>
            <person name="Sullivan M.B."/>
            <person name="Huang K.H."/>
            <person name="Ignacio-Espinoza J.C."/>
            <person name="Berlin A.M."/>
            <person name="Kelly L."/>
            <person name="Weigele P.R."/>
            <person name="DeFrancesco A.S."/>
            <person name="Kern S.E."/>
            <person name="Thompson L.R."/>
            <person name="Young S."/>
            <person name="Yandava C."/>
            <person name="Fu R."/>
            <person name="Krastins B."/>
            <person name="Chase M."/>
            <person name="Sarracino D."/>
            <person name="Osburne M.S."/>
            <person name="Henn M.R."/>
            <person name="Chisholm S.W."/>
        </authorList>
    </citation>
    <scope>NUCLEOTIDE SEQUENCE [LARGE SCALE GENOMIC DNA]</scope>
    <source>
        <strain evidence="1">6501-1</strain>
    </source>
</reference>
<proteinExistence type="predicted"/>
<name>E3SIA3_9CAUD</name>
<organism evidence="1 2">
    <name type="scientific">Synechococcus phage S-SM1</name>
    <dbReference type="NCBI Taxonomy" id="444859"/>
    <lineage>
        <taxon>Viruses</taxon>
        <taxon>Duplodnaviria</taxon>
        <taxon>Heunggongvirae</taxon>
        <taxon>Uroviricota</taxon>
        <taxon>Caudoviricetes</taxon>
        <taxon>Pantevenvirales</taxon>
        <taxon>Kyanoviridae</taxon>
        <taxon>Thetisvirus</taxon>
        <taxon>Thetisvirus ssm1</taxon>
    </lineage>
</organism>
<protein>
    <submittedName>
        <fullName evidence="1">Uncharacterized protein</fullName>
    </submittedName>
</protein>
<gene>
    <name evidence="1" type="ORF">SSM1_096</name>
</gene>
<dbReference type="GeneID" id="10327532"/>
<dbReference type="Proteomes" id="UP000006523">
    <property type="component" value="Segment"/>
</dbReference>
<evidence type="ECO:0000313" key="1">
    <source>
        <dbReference type="EMBL" id="ADO97254.1"/>
    </source>
</evidence>
<dbReference type="KEGG" id="vg:10327532"/>
<dbReference type="OrthoDB" id="25577at10239"/>
<dbReference type="EMBL" id="GU071094">
    <property type="protein sequence ID" value="ADO97254.1"/>
    <property type="molecule type" value="Genomic_DNA"/>
</dbReference>
<accession>E3SIA3</accession>
<dbReference type="RefSeq" id="YP_004322987.1">
    <property type="nucleotide sequence ID" value="NC_015282.1"/>
</dbReference>